<dbReference type="EMBL" id="CP066744">
    <property type="protein sequence ID" value="QQK08817.1"/>
    <property type="molecule type" value="Genomic_DNA"/>
</dbReference>
<reference evidence="1 2" key="1">
    <citation type="journal article" date="2022" name="Int. J. Syst. Evol. Microbiol.">
        <title>Miniphocaeibacter halophilus sp. nov., an ammonium-tolerant acetate-producing bacterium isolated from a biogas system.</title>
        <authorList>
            <person name="Schnurer A."/>
            <person name="Singh A."/>
            <person name="Bi S."/>
            <person name="Qiao W."/>
            <person name="Westerholm M."/>
        </authorList>
    </citation>
    <scope>NUCLEOTIDE SEQUENCE [LARGE SCALE GENOMIC DNA]</scope>
    <source>
        <strain evidence="1 2">AMB_01</strain>
    </source>
</reference>
<protein>
    <submittedName>
        <fullName evidence="1">Aldo/keto reductase</fullName>
    </submittedName>
</protein>
<dbReference type="Proteomes" id="UP000595814">
    <property type="component" value="Chromosome"/>
</dbReference>
<evidence type="ECO:0000313" key="2">
    <source>
        <dbReference type="Proteomes" id="UP000595814"/>
    </source>
</evidence>
<gene>
    <name evidence="1" type="ORF">JFY71_04595</name>
</gene>
<name>A0AC61MT80_9FIRM</name>
<accession>A0AC61MT80</accession>
<sequence>MIYKKTKRISEELSVIGLGTWRFGGTWDNWDENEYIKIIHTAVDKGINMIDTAPLYGNGVSEEIVGKALKGKRDKVFLATKVGRVWDKTGKSSSYNLKKDSILWEMERNLKRLKTDYVDLVHLHWPDHSTPLEETAEALKILKESGKTKYVGLSNFSAKDSKKMMELVGIDSQQNLYNMLERNTIDYRNHKLEYRTEKEIFPIVRKYGQAFFPFIPLFQGLLAGRFLEEGRYYSKNDERYGNPKLTDNNIYPRYLEAVEKLNEIAKELNKPLVQLSLNWLRQKEEITSVIAGVSSVEQLNINLGCLDWEIDEETNRKIEEIIKPFENI</sequence>
<evidence type="ECO:0000313" key="1">
    <source>
        <dbReference type="EMBL" id="QQK08817.1"/>
    </source>
</evidence>
<keyword evidence="2" id="KW-1185">Reference proteome</keyword>
<proteinExistence type="predicted"/>
<organism evidence="1 2">
    <name type="scientific">Miniphocaeibacter halophilus</name>
    <dbReference type="NCBI Taxonomy" id="2931922"/>
    <lineage>
        <taxon>Bacteria</taxon>
        <taxon>Bacillati</taxon>
        <taxon>Bacillota</taxon>
        <taxon>Tissierellia</taxon>
        <taxon>Tissierellales</taxon>
        <taxon>Peptoniphilaceae</taxon>
        <taxon>Miniphocaeibacter</taxon>
    </lineage>
</organism>